<dbReference type="GO" id="GO:0008168">
    <property type="term" value="F:methyltransferase activity"/>
    <property type="evidence" value="ECO:0007669"/>
    <property type="project" value="UniProtKB-KW"/>
</dbReference>
<organism evidence="14">
    <name type="scientific">Fagus sylvatica</name>
    <name type="common">Beechnut</name>
    <dbReference type="NCBI Taxonomy" id="28930"/>
    <lineage>
        <taxon>Eukaryota</taxon>
        <taxon>Viridiplantae</taxon>
        <taxon>Streptophyta</taxon>
        <taxon>Embryophyta</taxon>
        <taxon>Tracheophyta</taxon>
        <taxon>Spermatophyta</taxon>
        <taxon>Magnoliopsida</taxon>
        <taxon>eudicotyledons</taxon>
        <taxon>Gunneridae</taxon>
        <taxon>Pentapetalae</taxon>
        <taxon>rosids</taxon>
        <taxon>fabids</taxon>
        <taxon>Fagales</taxon>
        <taxon>Fagaceae</taxon>
        <taxon>Fagus</taxon>
    </lineage>
</organism>
<dbReference type="GO" id="GO:0005802">
    <property type="term" value="C:trans-Golgi network"/>
    <property type="evidence" value="ECO:0007669"/>
    <property type="project" value="TreeGrafter"/>
</dbReference>
<dbReference type="SUPFAM" id="SSF53335">
    <property type="entry name" value="S-adenosyl-L-methionine-dependent methyltransferases"/>
    <property type="match status" value="2"/>
</dbReference>
<proteinExistence type="inferred from homology"/>
<evidence type="ECO:0008006" key="15">
    <source>
        <dbReference type="Google" id="ProtNLM"/>
    </source>
</evidence>
<sequence length="1186" mass="132773">MATKGNSGDHRSRGSMSIFIVVGLCGFFYILGAWQRSGFGKGDSIALEITKQSDCSILSNLNYETHHGGDAGTVDESEAEIEEFKPCKDSYIDYTPCQDQARAMTFSRENMNYRERHCPPEAEKLRCLIPAPKGYVTPFPWPKSRDYVPYANAPYKSLTVEKAVQNWIQYEGSVFRFPGGGTQFPQGADAYINQLASVIPLDNGMVRTALDTGCGVASWGAYLLKKNVIAMSFAPRDSHEAQVQFALERGVPAVIGVLGTIKLPYPDRSFDMAHCSRCLIPWGANDGMYLKEVDRVLRPGGYWVLSGPPINWKTNFQAWQRPKDDLQEEQRKIEGVAKLLCWEKKHEKDEIAIWQKRINSCRDQESQRTMCESENGDNVWKMLQKIFYVVCLEQRKTNQKKITTPKTTGNNPTASQPPETHPATHRNPPRNPPRNPTPTPKPTPTPTPQPTPTPKPTPTPTPQPTPTPKPTPPTPKPHTHPKTHPATQHPPTSKPTPTTTPKPTAQPVTTGRENPDLQSARVPPRRSTASSVPVLGRREAQYKKMEGCVTPYPETTSPDEVAGGAWKPFPERLNAVPFRISSGSIPGISVEAYQEDNRSWKKHVNAYKRINKILDSGRYRNIMDMNAGLGSFAAALESPKLWVMNVMPTIAEKDTLGVIFERGLIGIYHDWCEAFSTYPRTYDLIHANGVFSLYQDKCNAEDILLEMDRILRPEGAVIFRDKVDVLIKVKRIVQGMRWNTKMVDHEDGPLVPEKILFAVKQYWVADNNSTSLSRDSCVLKLANLVQHPPPTINSSQATPFPICLERTKAEEGEISVFGAERYFNMKLDDDNPRSTIDSEANKHGLKKDNRNDLHYRRTKSRLGTPSVSSEASWNSQTALLRSSLRKPFQNMDKKLNGKIHFSGFICSWSCSDKKSIEHEVIHGKEVRKKAIQFDHNPVILDGRSNRFQPRFQVKDELHGTSFEGSREKDFAFPILSCEVQNLTAKSQLEVEKTKGEEPRISLEVFGSHMIKKGDIAMNLERKVSMLTWDAIPKVQDFSTSSVTGGVDEDMGSDSSSDLFEIENLSCTEKPLFTRQASDGMSMTSTTKYEPSEASIEWSVVTASAADFSVVNASYDEKKLKVNTKLSGVSKTKSIVDKDVQKSRPSGLLGCKSHKALNVVETAYRTNEKAKSVSVGRPQPETQMKDF</sequence>
<evidence type="ECO:0000256" key="8">
    <source>
        <dbReference type="ARBA" id="ARBA00023034"/>
    </source>
</evidence>
<feature type="compositionally biased region" description="Low complexity" evidence="12">
    <location>
        <begin position="501"/>
        <end position="510"/>
    </location>
</feature>
<feature type="region of interest" description="Disordered" evidence="12">
    <location>
        <begin position="1166"/>
        <end position="1186"/>
    </location>
</feature>
<comment type="similarity">
    <text evidence="2">Belongs to the methyltransferase superfamily.</text>
</comment>
<evidence type="ECO:0000256" key="11">
    <source>
        <dbReference type="ARBA" id="ARBA00060399"/>
    </source>
</evidence>
<dbReference type="Pfam" id="PF03141">
    <property type="entry name" value="Methyltransf_29"/>
    <property type="match status" value="2"/>
</dbReference>
<evidence type="ECO:0000256" key="10">
    <source>
        <dbReference type="ARBA" id="ARBA00023180"/>
    </source>
</evidence>
<keyword evidence="3" id="KW-0489">Methyltransferase</keyword>
<evidence type="ECO:0000256" key="2">
    <source>
        <dbReference type="ARBA" id="ARBA00008361"/>
    </source>
</evidence>
<evidence type="ECO:0000256" key="6">
    <source>
        <dbReference type="ARBA" id="ARBA00022968"/>
    </source>
</evidence>
<comment type="subcellular location">
    <subcellularLocation>
        <location evidence="11">Endomembrane system</location>
        <topology evidence="11">Single-pass type II membrane protein</topology>
    </subcellularLocation>
    <subcellularLocation>
        <location evidence="1">Golgi apparatus membrane</location>
        <topology evidence="1">Single-pass membrane protein</topology>
    </subcellularLocation>
</comment>
<dbReference type="FunFam" id="3.40.50.150:FF:000122">
    <property type="entry name" value="probable methyltransferase PMT2"/>
    <property type="match status" value="1"/>
</dbReference>
<dbReference type="EMBL" id="OIVN01006371">
    <property type="protein sequence ID" value="SPD31655.1"/>
    <property type="molecule type" value="Genomic_DNA"/>
</dbReference>
<dbReference type="CDD" id="cd02440">
    <property type="entry name" value="AdoMet_MTases"/>
    <property type="match status" value="1"/>
</dbReference>
<dbReference type="InterPro" id="IPR004159">
    <property type="entry name" value="Put_SAM_MeTrfase"/>
</dbReference>
<accession>A0A2N9J4X7</accession>
<feature type="compositionally biased region" description="Pro residues" evidence="12">
    <location>
        <begin position="429"/>
        <end position="476"/>
    </location>
</feature>
<feature type="compositionally biased region" description="Polar residues" evidence="12">
    <location>
        <begin position="400"/>
        <end position="418"/>
    </location>
</feature>
<feature type="region of interest" description="Disordered" evidence="12">
    <location>
        <begin position="400"/>
        <end position="535"/>
    </location>
</feature>
<dbReference type="GO" id="GO:0005768">
    <property type="term" value="C:endosome"/>
    <property type="evidence" value="ECO:0007669"/>
    <property type="project" value="TreeGrafter"/>
</dbReference>
<evidence type="ECO:0000256" key="3">
    <source>
        <dbReference type="ARBA" id="ARBA00022603"/>
    </source>
</evidence>
<dbReference type="PANTHER" id="PTHR10108:SF1061">
    <property type="entry name" value="METHYLTRANSFERASE"/>
    <property type="match status" value="1"/>
</dbReference>
<evidence type="ECO:0000256" key="4">
    <source>
        <dbReference type="ARBA" id="ARBA00022679"/>
    </source>
</evidence>
<keyword evidence="9 13" id="KW-0472">Membrane</keyword>
<feature type="region of interest" description="Disordered" evidence="12">
    <location>
        <begin position="828"/>
        <end position="851"/>
    </location>
</feature>
<evidence type="ECO:0000256" key="7">
    <source>
        <dbReference type="ARBA" id="ARBA00022989"/>
    </source>
</evidence>
<gene>
    <name evidence="14" type="ORF">FSB_LOCUS59537</name>
</gene>
<feature type="transmembrane region" description="Helical" evidence="13">
    <location>
        <begin position="16"/>
        <end position="34"/>
    </location>
</feature>
<keyword evidence="6" id="KW-0735">Signal-anchor</keyword>
<evidence type="ECO:0000313" key="14">
    <source>
        <dbReference type="EMBL" id="SPD31655.1"/>
    </source>
</evidence>
<keyword evidence="5 13" id="KW-0812">Transmembrane</keyword>
<dbReference type="AlphaFoldDB" id="A0A2N9J4X7"/>
<name>A0A2N9J4X7_FAGSY</name>
<dbReference type="InterPro" id="IPR029063">
    <property type="entry name" value="SAM-dependent_MTases_sf"/>
</dbReference>
<evidence type="ECO:0000256" key="12">
    <source>
        <dbReference type="SAM" id="MobiDB-lite"/>
    </source>
</evidence>
<keyword evidence="7 13" id="KW-1133">Transmembrane helix</keyword>
<dbReference type="PANTHER" id="PTHR10108">
    <property type="entry name" value="SAM-DEPENDENT METHYLTRANSFERASE"/>
    <property type="match status" value="1"/>
</dbReference>
<keyword evidence="4" id="KW-0808">Transferase</keyword>
<dbReference type="GO" id="GO:0000139">
    <property type="term" value="C:Golgi membrane"/>
    <property type="evidence" value="ECO:0007669"/>
    <property type="project" value="UniProtKB-SubCell"/>
</dbReference>
<reference evidence="14" key="1">
    <citation type="submission" date="2018-02" db="EMBL/GenBank/DDBJ databases">
        <authorList>
            <person name="Cohen D.B."/>
            <person name="Kent A.D."/>
        </authorList>
    </citation>
    <scope>NUCLEOTIDE SEQUENCE</scope>
</reference>
<keyword evidence="8" id="KW-0333">Golgi apparatus</keyword>
<protein>
    <recommendedName>
        <fullName evidence="15">Methyltransferase</fullName>
    </recommendedName>
</protein>
<dbReference type="GO" id="GO:0032259">
    <property type="term" value="P:methylation"/>
    <property type="evidence" value="ECO:0007669"/>
    <property type="project" value="UniProtKB-KW"/>
</dbReference>
<dbReference type="PRINTS" id="PR01217">
    <property type="entry name" value="PRICHEXTENSN"/>
</dbReference>
<evidence type="ECO:0000256" key="1">
    <source>
        <dbReference type="ARBA" id="ARBA00004194"/>
    </source>
</evidence>
<feature type="compositionally biased region" description="Basic and acidic residues" evidence="12">
    <location>
        <begin position="839"/>
        <end position="851"/>
    </location>
</feature>
<keyword evidence="10" id="KW-0325">Glycoprotein</keyword>
<evidence type="ECO:0000256" key="9">
    <source>
        <dbReference type="ARBA" id="ARBA00023136"/>
    </source>
</evidence>
<evidence type="ECO:0000256" key="13">
    <source>
        <dbReference type="SAM" id="Phobius"/>
    </source>
</evidence>
<evidence type="ECO:0000256" key="5">
    <source>
        <dbReference type="ARBA" id="ARBA00022692"/>
    </source>
</evidence>
<dbReference type="Gene3D" id="3.40.50.150">
    <property type="entry name" value="Vaccinia Virus protein VP39"/>
    <property type="match status" value="1"/>
</dbReference>